<evidence type="ECO:0000256" key="6">
    <source>
        <dbReference type="ARBA" id="ARBA00023163"/>
    </source>
</evidence>
<dbReference type="SUPFAM" id="SSF101498">
    <property type="entry name" value="Anti-sigma factor FlgM"/>
    <property type="match status" value="1"/>
</dbReference>
<evidence type="ECO:0000256" key="1">
    <source>
        <dbReference type="ARBA" id="ARBA00005322"/>
    </source>
</evidence>
<evidence type="ECO:0000256" key="7">
    <source>
        <dbReference type="ARBA" id="ARBA00024739"/>
    </source>
</evidence>
<dbReference type="Proteomes" id="UP000294575">
    <property type="component" value="Unassembled WGS sequence"/>
</dbReference>
<feature type="region of interest" description="Disordered" evidence="9">
    <location>
        <begin position="1"/>
        <end position="52"/>
    </location>
</feature>
<keyword evidence="3" id="KW-0678">Repressor</keyword>
<protein>
    <recommendedName>
        <fullName evidence="2">Negative regulator of flagellin synthesis</fullName>
    </recommendedName>
    <alternativeName>
        <fullName evidence="8">Anti-sigma-28 factor</fullName>
    </alternativeName>
</protein>
<keyword evidence="12" id="KW-1185">Reference proteome</keyword>
<dbReference type="InterPro" id="IPR007412">
    <property type="entry name" value="FlgM"/>
</dbReference>
<dbReference type="NCBIfam" id="TIGR03824">
    <property type="entry name" value="FlgM_jcvi"/>
    <property type="match status" value="1"/>
</dbReference>
<keyword evidence="5" id="KW-0805">Transcription regulation</keyword>
<dbReference type="AlphaFoldDB" id="A0A4R6U6B9"/>
<dbReference type="Pfam" id="PF04316">
    <property type="entry name" value="FlgM"/>
    <property type="match status" value="1"/>
</dbReference>
<evidence type="ECO:0000313" key="12">
    <source>
        <dbReference type="Proteomes" id="UP000294575"/>
    </source>
</evidence>
<accession>A0A4R6U6B9</accession>
<comment type="similarity">
    <text evidence="1">Belongs to the FlgM family.</text>
</comment>
<gene>
    <name evidence="11" type="ORF">DFQ45_104162</name>
</gene>
<evidence type="ECO:0000256" key="8">
    <source>
        <dbReference type="ARBA" id="ARBA00030117"/>
    </source>
</evidence>
<evidence type="ECO:0000256" key="4">
    <source>
        <dbReference type="ARBA" id="ARBA00022795"/>
    </source>
</evidence>
<evidence type="ECO:0000256" key="2">
    <source>
        <dbReference type="ARBA" id="ARBA00017823"/>
    </source>
</evidence>
<dbReference type="GO" id="GO:0044781">
    <property type="term" value="P:bacterial-type flagellum organization"/>
    <property type="evidence" value="ECO:0007669"/>
    <property type="project" value="UniProtKB-KW"/>
</dbReference>
<reference evidence="11 12" key="1">
    <citation type="submission" date="2019-03" db="EMBL/GenBank/DDBJ databases">
        <title>Genomic Encyclopedia of Type Strains, Phase IV (KMG-IV): sequencing the most valuable type-strain genomes for metagenomic binning, comparative biology and taxonomic classification.</title>
        <authorList>
            <person name="Goeker M."/>
        </authorList>
    </citation>
    <scope>NUCLEOTIDE SEQUENCE [LARGE SCALE GENOMIC DNA]</scope>
    <source>
        <strain evidence="11 12">DSM 28679</strain>
    </source>
</reference>
<dbReference type="InterPro" id="IPR031316">
    <property type="entry name" value="FlgM_C"/>
</dbReference>
<dbReference type="GO" id="GO:0045892">
    <property type="term" value="P:negative regulation of DNA-templated transcription"/>
    <property type="evidence" value="ECO:0007669"/>
    <property type="project" value="InterPro"/>
</dbReference>
<keyword evidence="4" id="KW-1005">Bacterial flagellum biogenesis</keyword>
<dbReference type="InterPro" id="IPR035890">
    <property type="entry name" value="Anti-sigma-28_factor_FlgM_sf"/>
</dbReference>
<comment type="function">
    <text evidence="7">Responsible for the coupling of flagellin expression to flagellar assembly by preventing expression of the flagellin genes when a component of the middle class of proteins is defective. It negatively regulates flagellar genes by inhibiting the activity of FliA by directly binding to FliA.</text>
</comment>
<sequence length="108" mass="11383">MAINFNNHPGNTQLPGGSIGKAADAGKKASLAPGDTPVQHHDAPARSDSVQLSNNALQIQSLSEKLSNSEDSVDLEKVARISQAIADGSYSIDSRQVADKILDLEARF</sequence>
<keyword evidence="6" id="KW-0804">Transcription</keyword>
<evidence type="ECO:0000259" key="10">
    <source>
        <dbReference type="Pfam" id="PF04316"/>
    </source>
</evidence>
<organism evidence="11 12">
    <name type="scientific">Thiopseudomonas denitrificans</name>
    <dbReference type="NCBI Taxonomy" id="1501432"/>
    <lineage>
        <taxon>Bacteria</taxon>
        <taxon>Pseudomonadati</taxon>
        <taxon>Pseudomonadota</taxon>
        <taxon>Gammaproteobacteria</taxon>
        <taxon>Pseudomonadales</taxon>
        <taxon>Pseudomonadaceae</taxon>
        <taxon>Thiopseudomonas</taxon>
    </lineage>
</organism>
<evidence type="ECO:0000256" key="9">
    <source>
        <dbReference type="SAM" id="MobiDB-lite"/>
    </source>
</evidence>
<dbReference type="OrthoDB" id="5738369at2"/>
<comment type="caution">
    <text evidence="11">The sequence shown here is derived from an EMBL/GenBank/DDBJ whole genome shotgun (WGS) entry which is preliminary data.</text>
</comment>
<dbReference type="EMBL" id="SNYK01000004">
    <property type="protein sequence ID" value="TDQ38584.1"/>
    <property type="molecule type" value="Genomic_DNA"/>
</dbReference>
<evidence type="ECO:0000256" key="5">
    <source>
        <dbReference type="ARBA" id="ARBA00023015"/>
    </source>
</evidence>
<dbReference type="RefSeq" id="WP_101496294.1">
    <property type="nucleotide sequence ID" value="NZ_LNJZ01000005.1"/>
</dbReference>
<evidence type="ECO:0000256" key="3">
    <source>
        <dbReference type="ARBA" id="ARBA00022491"/>
    </source>
</evidence>
<name>A0A4R6U6B9_9GAMM</name>
<feature type="domain" description="Anti-sigma-28 factor FlgM C-terminal" evidence="10">
    <location>
        <begin position="48"/>
        <end position="103"/>
    </location>
</feature>
<proteinExistence type="inferred from homology"/>
<feature type="compositionally biased region" description="Polar residues" evidence="9">
    <location>
        <begin position="1"/>
        <end position="15"/>
    </location>
</feature>
<evidence type="ECO:0000313" key="11">
    <source>
        <dbReference type="EMBL" id="TDQ38584.1"/>
    </source>
</evidence>